<protein>
    <submittedName>
        <fullName evidence="2">Uncharacterized protein</fullName>
    </submittedName>
</protein>
<proteinExistence type="predicted"/>
<feature type="region of interest" description="Disordered" evidence="1">
    <location>
        <begin position="633"/>
        <end position="663"/>
    </location>
</feature>
<dbReference type="Proteomes" id="UP000681722">
    <property type="component" value="Unassembled WGS sequence"/>
</dbReference>
<gene>
    <name evidence="2" type="ORF">SRO942_LOCUS37135</name>
</gene>
<comment type="caution">
    <text evidence="2">The sequence shown here is derived from an EMBL/GenBank/DDBJ whole genome shotgun (WGS) entry which is preliminary data.</text>
</comment>
<evidence type="ECO:0000313" key="3">
    <source>
        <dbReference type="Proteomes" id="UP000681722"/>
    </source>
</evidence>
<dbReference type="EMBL" id="CAJOBC010087465">
    <property type="protein sequence ID" value="CAF4356991.1"/>
    <property type="molecule type" value="Genomic_DNA"/>
</dbReference>
<organism evidence="2 3">
    <name type="scientific">Didymodactylos carnosus</name>
    <dbReference type="NCBI Taxonomy" id="1234261"/>
    <lineage>
        <taxon>Eukaryota</taxon>
        <taxon>Metazoa</taxon>
        <taxon>Spiralia</taxon>
        <taxon>Gnathifera</taxon>
        <taxon>Rotifera</taxon>
        <taxon>Eurotatoria</taxon>
        <taxon>Bdelloidea</taxon>
        <taxon>Philodinida</taxon>
        <taxon>Philodinidae</taxon>
        <taxon>Didymodactylos</taxon>
    </lineage>
</organism>
<name>A0A8S2UYF8_9BILA</name>
<accession>A0A8S2UYF8</accession>
<sequence length="663" mass="75515">MPPQDDITIYEDYGVVLIKEGLLAEIEDIVQMTAIIPLSNYSCHVLTLKQTEQLDICRDLLDNQAKFERSHPPADDEVHEILHETSHEESEILTSFINQEDLIQKFAGIDPNNGYIFPLVKLPPPHLKKNMDARFPAVQKLSCEAEKQYNELVNYGIGDHAVYDGKLYQVISDVHCNKQLQTCQSLNLHLAYHGWKVIGTCDKSIISTTRSKRDLFSAAVETTNSKATRKQKEQLIFNINNKTVAQKDFITNSSRIFRKKRIASLLSAVVPLIASGFGALKSIFDSGIGLTNTILHYRLAHSVDKIRTVVNTHQGILKQHSALLLKLQDEQLVISTALNDFDINIKILRDGLFRAFEKLHSIGKTLSRHSRQMIRDKMENSFVKMKLSFERIEKGDLNLDYMSIRDQQKLVNIIVKTVKTRLSSEAENMTASGLANRLLIGQKIQFIRIDDSEEAIKHMDNETLKEIKYYNMYANDSLSPYLLENFVVINYIMIPKSITSNPVRLYRLVNIPQFLPNQNKAQQTKNLPETFGLAADGSFYEYGNENERNHNNERNNGNCIRGPITFCREHVLKHDMIINKCLAEIINNNHNNFPMQKGKTACKTEQVLLDTPYSRHLDSNLWILSANKELDCTSSQKTPDTQIPSSGGEDARRVHVTETTVMT</sequence>
<evidence type="ECO:0000313" key="2">
    <source>
        <dbReference type="EMBL" id="CAF4356991.1"/>
    </source>
</evidence>
<feature type="compositionally biased region" description="Polar residues" evidence="1">
    <location>
        <begin position="633"/>
        <end position="645"/>
    </location>
</feature>
<dbReference type="AlphaFoldDB" id="A0A8S2UYF8"/>
<reference evidence="2" key="1">
    <citation type="submission" date="2021-02" db="EMBL/GenBank/DDBJ databases">
        <authorList>
            <person name="Nowell W R."/>
        </authorList>
    </citation>
    <scope>NUCLEOTIDE SEQUENCE</scope>
</reference>
<evidence type="ECO:0000256" key="1">
    <source>
        <dbReference type="SAM" id="MobiDB-lite"/>
    </source>
</evidence>